<dbReference type="KEGG" id="sesp:BN6_56110"/>
<sequence length="127" mass="13741">MRIFSDNENGTPNLAPMSSAFCLGSRALLGLEASSQTTRNMSRTRQCVLNLPSVDLAGAVDRLALTIGVDPVPERKPLCGYRHVEAKFHRAGLTLVASETVSQPRVAECHRRRGGDRRGGAPNGSRR</sequence>
<dbReference type="STRING" id="1179773.BN6_56110"/>
<gene>
    <name evidence="4" type="ordered locus">BN6_56110</name>
</gene>
<evidence type="ECO:0000256" key="1">
    <source>
        <dbReference type="ARBA" id="ARBA00001917"/>
    </source>
</evidence>
<evidence type="ECO:0000256" key="3">
    <source>
        <dbReference type="SAM" id="MobiDB-lite"/>
    </source>
</evidence>
<dbReference type="InterPro" id="IPR052174">
    <property type="entry name" value="Flavoredoxin"/>
</dbReference>
<accession>K0JY31</accession>
<evidence type="ECO:0000256" key="2">
    <source>
        <dbReference type="ARBA" id="ARBA00022630"/>
    </source>
</evidence>
<evidence type="ECO:0000313" key="4">
    <source>
        <dbReference type="EMBL" id="CCH32870.1"/>
    </source>
</evidence>
<dbReference type="PANTHER" id="PTHR43567">
    <property type="entry name" value="FLAVOREDOXIN-RELATED-RELATED"/>
    <property type="match status" value="1"/>
</dbReference>
<organism evidence="4 5">
    <name type="scientific">Saccharothrix espanaensis (strain ATCC 51144 / DSM 44229 / JCM 9112 / NBRC 15066 / NRRL 15764)</name>
    <dbReference type="NCBI Taxonomy" id="1179773"/>
    <lineage>
        <taxon>Bacteria</taxon>
        <taxon>Bacillati</taxon>
        <taxon>Actinomycetota</taxon>
        <taxon>Actinomycetes</taxon>
        <taxon>Pseudonocardiales</taxon>
        <taxon>Pseudonocardiaceae</taxon>
        <taxon>Saccharothrix</taxon>
    </lineage>
</organism>
<name>K0JY31_SACES</name>
<dbReference type="Proteomes" id="UP000006281">
    <property type="component" value="Chromosome"/>
</dbReference>
<protein>
    <recommendedName>
        <fullName evidence="6">Flavin reductase like domain-containing protein</fullName>
    </recommendedName>
</protein>
<keyword evidence="2" id="KW-0285">Flavoprotein</keyword>
<proteinExistence type="predicted"/>
<dbReference type="Gene3D" id="2.30.110.10">
    <property type="entry name" value="Electron Transport, Fmn-binding Protein, Chain A"/>
    <property type="match status" value="1"/>
</dbReference>
<keyword evidence="5" id="KW-1185">Reference proteome</keyword>
<dbReference type="EMBL" id="HE804045">
    <property type="protein sequence ID" value="CCH32870.1"/>
    <property type="molecule type" value="Genomic_DNA"/>
</dbReference>
<reference evidence="4 5" key="1">
    <citation type="journal article" date="2012" name="BMC Genomics">
        <title>Complete genome sequence of Saccharothrix espanaensis DSM 44229T and comparison to the other completely sequenced Pseudonocardiaceae.</title>
        <authorList>
            <person name="Strobel T."/>
            <person name="Al-Dilaimi A."/>
            <person name="Blom J."/>
            <person name="Gessner A."/>
            <person name="Kalinowski J."/>
            <person name="Luzhetska M."/>
            <person name="Puhler A."/>
            <person name="Szczepanowski R."/>
            <person name="Bechthold A."/>
            <person name="Ruckert C."/>
        </authorList>
    </citation>
    <scope>NUCLEOTIDE SEQUENCE [LARGE SCALE GENOMIC DNA]</scope>
    <source>
        <strain evidence="5">ATCC 51144 / DSM 44229 / JCM 9112 / NBRC 15066 / NRRL 15764</strain>
    </source>
</reference>
<dbReference type="InterPro" id="IPR012349">
    <property type="entry name" value="Split_barrel_FMN-bd"/>
</dbReference>
<comment type="cofactor">
    <cofactor evidence="1">
        <name>FMN</name>
        <dbReference type="ChEBI" id="CHEBI:58210"/>
    </cofactor>
</comment>
<dbReference type="SUPFAM" id="SSF50475">
    <property type="entry name" value="FMN-binding split barrel"/>
    <property type="match status" value="1"/>
</dbReference>
<feature type="region of interest" description="Disordered" evidence="3">
    <location>
        <begin position="104"/>
        <end position="127"/>
    </location>
</feature>
<dbReference type="PANTHER" id="PTHR43567:SF1">
    <property type="entry name" value="FLAVOREDOXIN"/>
    <property type="match status" value="1"/>
</dbReference>
<dbReference type="eggNOG" id="COG1853">
    <property type="taxonomic scope" value="Bacteria"/>
</dbReference>
<evidence type="ECO:0008006" key="6">
    <source>
        <dbReference type="Google" id="ProtNLM"/>
    </source>
</evidence>
<dbReference type="AlphaFoldDB" id="K0JY31"/>
<dbReference type="HOGENOM" id="CLU_075333_2_0_11"/>
<evidence type="ECO:0000313" key="5">
    <source>
        <dbReference type="Proteomes" id="UP000006281"/>
    </source>
</evidence>
<dbReference type="RefSeq" id="WP_015102982.1">
    <property type="nucleotide sequence ID" value="NC_019673.1"/>
</dbReference>
<dbReference type="PATRIC" id="fig|1179773.3.peg.5654"/>